<protein>
    <submittedName>
        <fullName evidence="1">Cortexin-1</fullName>
    </submittedName>
</protein>
<evidence type="ECO:0000313" key="1">
    <source>
        <dbReference type="EMBL" id="TFK02572.1"/>
    </source>
</evidence>
<dbReference type="Proteomes" id="UP000297703">
    <property type="component" value="Unassembled WGS sequence"/>
</dbReference>
<organism evidence="1 2">
    <name type="scientific">Platysternon megacephalum</name>
    <name type="common">big-headed turtle</name>
    <dbReference type="NCBI Taxonomy" id="55544"/>
    <lineage>
        <taxon>Eukaryota</taxon>
        <taxon>Metazoa</taxon>
        <taxon>Chordata</taxon>
        <taxon>Craniata</taxon>
        <taxon>Vertebrata</taxon>
        <taxon>Euteleostomi</taxon>
        <taxon>Archelosauria</taxon>
        <taxon>Testudinata</taxon>
        <taxon>Testudines</taxon>
        <taxon>Cryptodira</taxon>
        <taxon>Durocryptodira</taxon>
        <taxon>Testudinoidea</taxon>
        <taxon>Platysternidae</taxon>
        <taxon>Platysternon</taxon>
    </lineage>
</organism>
<evidence type="ECO:0000313" key="2">
    <source>
        <dbReference type="Proteomes" id="UP000297703"/>
    </source>
</evidence>
<dbReference type="AlphaFoldDB" id="A0A4D9E350"/>
<reference evidence="1 2" key="2">
    <citation type="submission" date="2019-04" db="EMBL/GenBank/DDBJ databases">
        <title>The genome sequence of big-headed turtle.</title>
        <authorList>
            <person name="Gong S."/>
        </authorList>
    </citation>
    <scope>NUCLEOTIDE SEQUENCE [LARGE SCALE GENOMIC DNA]</scope>
    <source>
        <strain evidence="1">DO16091913</strain>
        <tissue evidence="1">Muscle</tissue>
    </source>
</reference>
<keyword evidence="2" id="KW-1185">Reference proteome</keyword>
<sequence>MDGTSNINDSKRWNRKPFALEAERHCLKCCGPIRTHSSTYNPAKQHCFCKGSALTACYTQKQHLDFPRKRNGMYTLQSDAYLYIATTTMQDVQNPIHVGVDTLFYSRISQSF</sequence>
<reference evidence="1 2" key="1">
    <citation type="submission" date="2019-04" db="EMBL/GenBank/DDBJ databases">
        <title>Draft genome of the big-headed turtle Platysternon megacephalum.</title>
        <authorList>
            <person name="Gong S."/>
        </authorList>
    </citation>
    <scope>NUCLEOTIDE SEQUENCE [LARGE SCALE GENOMIC DNA]</scope>
    <source>
        <strain evidence="1">DO16091913</strain>
        <tissue evidence="1">Muscle</tissue>
    </source>
</reference>
<name>A0A4D9E350_9SAUR</name>
<comment type="caution">
    <text evidence="1">The sequence shown here is derived from an EMBL/GenBank/DDBJ whole genome shotgun (WGS) entry which is preliminary data.</text>
</comment>
<gene>
    <name evidence="1" type="ORF">DR999_PMT15104</name>
</gene>
<accession>A0A4D9E350</accession>
<proteinExistence type="predicted"/>
<dbReference type="EMBL" id="QXTE01000184">
    <property type="protein sequence ID" value="TFK02572.1"/>
    <property type="molecule type" value="Genomic_DNA"/>
</dbReference>